<evidence type="ECO:0000313" key="5">
    <source>
        <dbReference type="EMBL" id="CAB5230422.1"/>
    </source>
</evidence>
<evidence type="ECO:0000256" key="1">
    <source>
        <dbReference type="SAM" id="MobiDB-lite"/>
    </source>
</evidence>
<evidence type="ECO:0000313" key="2">
    <source>
        <dbReference type="EMBL" id="CAB4184616.1"/>
    </source>
</evidence>
<feature type="compositionally biased region" description="Polar residues" evidence="1">
    <location>
        <begin position="1"/>
        <end position="17"/>
    </location>
</feature>
<dbReference type="EMBL" id="LR797438">
    <property type="protein sequence ID" value="CAB4216346.1"/>
    <property type="molecule type" value="Genomic_DNA"/>
</dbReference>
<sequence length="158" mass="17879">MSNSVTLTTVQKQSTPRGQKENTMKTTTTNAQIEKTFERLTSINNQAVLHGFDYVFSGKNPLISPTMTFGIVKESWNAICELKNQRKEAIEEMHESMDAFKSMHEENLKLKAALENIMKTMEGVTKPCHRMTDLAPLPPAWVTNPMNSMTPMSKQSRI</sequence>
<dbReference type="EMBL" id="LR797184">
    <property type="protein sequence ID" value="CAB4192279.1"/>
    <property type="molecule type" value="Genomic_DNA"/>
</dbReference>
<dbReference type="EMBL" id="LR797065">
    <property type="protein sequence ID" value="CAB4184616.1"/>
    <property type="molecule type" value="Genomic_DNA"/>
</dbReference>
<accession>A0A6J5SNV3</accession>
<organism evidence="4">
    <name type="scientific">uncultured Caudovirales phage</name>
    <dbReference type="NCBI Taxonomy" id="2100421"/>
    <lineage>
        <taxon>Viruses</taxon>
        <taxon>Duplodnaviria</taxon>
        <taxon>Heunggongvirae</taxon>
        <taxon>Uroviricota</taxon>
        <taxon>Caudoviricetes</taxon>
        <taxon>Peduoviridae</taxon>
        <taxon>Maltschvirus</taxon>
        <taxon>Maltschvirus maltsch</taxon>
    </lineage>
</organism>
<feature type="region of interest" description="Disordered" evidence="1">
    <location>
        <begin position="1"/>
        <end position="28"/>
    </location>
</feature>
<dbReference type="EMBL" id="LR798418">
    <property type="protein sequence ID" value="CAB5230422.1"/>
    <property type="molecule type" value="Genomic_DNA"/>
</dbReference>
<name>A0A6J5SNV3_9CAUD</name>
<proteinExistence type="predicted"/>
<evidence type="ECO:0000313" key="4">
    <source>
        <dbReference type="EMBL" id="CAB4216346.1"/>
    </source>
</evidence>
<protein>
    <submittedName>
        <fullName evidence="4">Uncharacterized protein</fullName>
    </submittedName>
</protein>
<reference evidence="4" key="1">
    <citation type="submission" date="2020-05" db="EMBL/GenBank/DDBJ databases">
        <authorList>
            <person name="Chiriac C."/>
            <person name="Salcher M."/>
            <person name="Ghai R."/>
            <person name="Kavagutti S V."/>
        </authorList>
    </citation>
    <scope>NUCLEOTIDE SEQUENCE</scope>
</reference>
<gene>
    <name evidence="2" type="ORF">UFOVP1128_25</name>
    <name evidence="3" type="ORF">UFOVP1237_21</name>
    <name evidence="4" type="ORF">UFOVP1489_41</name>
    <name evidence="5" type="ORF">UFOVP1575_18</name>
</gene>
<evidence type="ECO:0000313" key="3">
    <source>
        <dbReference type="EMBL" id="CAB4192279.1"/>
    </source>
</evidence>